<organism evidence="2 3">
    <name type="scientific">Microbacterium aurantiacum</name>
    <dbReference type="NCBI Taxonomy" id="162393"/>
    <lineage>
        <taxon>Bacteria</taxon>
        <taxon>Bacillati</taxon>
        <taxon>Actinomycetota</taxon>
        <taxon>Actinomycetes</taxon>
        <taxon>Micrococcales</taxon>
        <taxon>Microbacteriaceae</taxon>
        <taxon>Microbacterium</taxon>
    </lineage>
</organism>
<feature type="transmembrane region" description="Helical" evidence="1">
    <location>
        <begin position="81"/>
        <end position="100"/>
    </location>
</feature>
<dbReference type="RefSeq" id="WP_301133931.1">
    <property type="nucleotide sequence ID" value="NZ_BAAAUQ010000007.1"/>
</dbReference>
<dbReference type="Proteomes" id="UP001172731">
    <property type="component" value="Unassembled WGS sequence"/>
</dbReference>
<feature type="transmembrane region" description="Helical" evidence="1">
    <location>
        <begin position="112"/>
        <end position="133"/>
    </location>
</feature>
<accession>A0ABT8FT32</accession>
<gene>
    <name evidence="2" type="ORF">KZC48_08690</name>
</gene>
<keyword evidence="1" id="KW-0472">Membrane</keyword>
<evidence type="ECO:0000313" key="3">
    <source>
        <dbReference type="Proteomes" id="UP001172731"/>
    </source>
</evidence>
<proteinExistence type="predicted"/>
<feature type="transmembrane region" description="Helical" evidence="1">
    <location>
        <begin position="29"/>
        <end position="47"/>
    </location>
</feature>
<feature type="transmembrane region" description="Helical" evidence="1">
    <location>
        <begin position="187"/>
        <end position="208"/>
    </location>
</feature>
<feature type="transmembrane region" description="Helical" evidence="1">
    <location>
        <begin position="214"/>
        <end position="233"/>
    </location>
</feature>
<reference evidence="2" key="1">
    <citation type="submission" date="2021-06" db="EMBL/GenBank/DDBJ databases">
        <title>Genome-based taxonomic framework of Microbacterium strains isolated from marine environment, the description of four new species and reclassification of four preexisting species.</title>
        <authorList>
            <person name="Lee S.D."/>
            <person name="Kim S.-M."/>
            <person name="Byeon Y.-S."/>
            <person name="Yang H.L."/>
            <person name="Kim I.S."/>
        </authorList>
    </citation>
    <scope>NUCLEOTIDE SEQUENCE</scope>
    <source>
        <strain evidence="2">KACC 20510</strain>
    </source>
</reference>
<keyword evidence="3" id="KW-1185">Reference proteome</keyword>
<keyword evidence="1" id="KW-0812">Transmembrane</keyword>
<keyword evidence="1" id="KW-1133">Transmembrane helix</keyword>
<sequence>MSTTSDPAGSLATRSHSTTSAHGLRRRAWPLWASAAGILGLVGTVVLDARPPAETEAWLTGEDYLVTAADVLTVDPLLNRLGWTAGLLAVAALLVFQAVWRRAVDDRFPSAAGKVVSASVIATAAAGLLGYGWKGALGNYLGPEVGMYDESGLFVYYILTDFGAYFPWFAMVVAAFAVAWMAFRERLVSRILGGVSVVFALGLTALTFGTGVPGLPATLMPLWLTILGVWLAVGRSRITWPETAR</sequence>
<dbReference type="EMBL" id="JAHWXI010000008">
    <property type="protein sequence ID" value="MDN4464477.1"/>
    <property type="molecule type" value="Genomic_DNA"/>
</dbReference>
<evidence type="ECO:0000313" key="2">
    <source>
        <dbReference type="EMBL" id="MDN4464477.1"/>
    </source>
</evidence>
<evidence type="ECO:0000256" key="1">
    <source>
        <dbReference type="SAM" id="Phobius"/>
    </source>
</evidence>
<name>A0ABT8FT32_9MICO</name>
<comment type="caution">
    <text evidence="2">The sequence shown here is derived from an EMBL/GenBank/DDBJ whole genome shotgun (WGS) entry which is preliminary data.</text>
</comment>
<protein>
    <recommendedName>
        <fullName evidence="4">DUF4386 family protein</fullName>
    </recommendedName>
</protein>
<feature type="transmembrane region" description="Helical" evidence="1">
    <location>
        <begin position="153"/>
        <end position="180"/>
    </location>
</feature>
<evidence type="ECO:0008006" key="4">
    <source>
        <dbReference type="Google" id="ProtNLM"/>
    </source>
</evidence>